<evidence type="ECO:0000256" key="1">
    <source>
        <dbReference type="ARBA" id="ARBA00004123"/>
    </source>
</evidence>
<dbReference type="SMART" id="SM00386">
    <property type="entry name" value="HAT"/>
    <property type="match status" value="4"/>
</dbReference>
<proteinExistence type="inferred from homology"/>
<protein>
    <submittedName>
        <fullName evidence="4">Nuclear exosome regulator NRDE2</fullName>
    </submittedName>
</protein>
<keyword evidence="3" id="KW-0539">Nucleus</keyword>
<organism evidence="4 5">
    <name type="scientific">Nephila pilipes</name>
    <name type="common">Giant wood spider</name>
    <name type="synonym">Nephila maculata</name>
    <dbReference type="NCBI Taxonomy" id="299642"/>
    <lineage>
        <taxon>Eukaryota</taxon>
        <taxon>Metazoa</taxon>
        <taxon>Ecdysozoa</taxon>
        <taxon>Arthropoda</taxon>
        <taxon>Chelicerata</taxon>
        <taxon>Arachnida</taxon>
        <taxon>Araneae</taxon>
        <taxon>Araneomorphae</taxon>
        <taxon>Entelegynae</taxon>
        <taxon>Araneoidea</taxon>
        <taxon>Nephilidae</taxon>
        <taxon>Nephila</taxon>
    </lineage>
</organism>
<dbReference type="GO" id="GO:1902369">
    <property type="term" value="P:negative regulation of RNA catabolic process"/>
    <property type="evidence" value="ECO:0007669"/>
    <property type="project" value="TreeGrafter"/>
</dbReference>
<dbReference type="EMBL" id="BMAW01126308">
    <property type="protein sequence ID" value="GFU16179.1"/>
    <property type="molecule type" value="Genomic_DNA"/>
</dbReference>
<gene>
    <name evidence="4" type="primary">NRDE2</name>
    <name evidence="4" type="ORF">NPIL_85371</name>
</gene>
<name>A0A8X6UGU9_NEPPI</name>
<dbReference type="GO" id="GO:0071013">
    <property type="term" value="C:catalytic step 2 spliceosome"/>
    <property type="evidence" value="ECO:0007669"/>
    <property type="project" value="TreeGrafter"/>
</dbReference>
<dbReference type="PANTHER" id="PTHR13471:SF0">
    <property type="entry name" value="NUCLEAR EXOSOME REGULATOR NRDE2"/>
    <property type="match status" value="1"/>
</dbReference>
<dbReference type="GO" id="GO:0031048">
    <property type="term" value="P:regulatory ncRNA-mediated heterochromatin formation"/>
    <property type="evidence" value="ECO:0007669"/>
    <property type="project" value="TreeGrafter"/>
</dbReference>
<dbReference type="InterPro" id="IPR011990">
    <property type="entry name" value="TPR-like_helical_dom_sf"/>
</dbReference>
<reference evidence="4" key="1">
    <citation type="submission" date="2020-08" db="EMBL/GenBank/DDBJ databases">
        <title>Multicomponent nature underlies the extraordinary mechanical properties of spider dragline silk.</title>
        <authorList>
            <person name="Kono N."/>
            <person name="Nakamura H."/>
            <person name="Mori M."/>
            <person name="Yoshida Y."/>
            <person name="Ohtoshi R."/>
            <person name="Malay A.D."/>
            <person name="Moran D.A.P."/>
            <person name="Tomita M."/>
            <person name="Numata K."/>
            <person name="Arakawa K."/>
        </authorList>
    </citation>
    <scope>NUCLEOTIDE SEQUENCE</scope>
</reference>
<dbReference type="InterPro" id="IPR003107">
    <property type="entry name" value="HAT"/>
</dbReference>
<dbReference type="Proteomes" id="UP000887013">
    <property type="component" value="Unassembled WGS sequence"/>
</dbReference>
<dbReference type="GO" id="GO:0006396">
    <property type="term" value="P:RNA processing"/>
    <property type="evidence" value="ECO:0007669"/>
    <property type="project" value="InterPro"/>
</dbReference>
<keyword evidence="5" id="KW-1185">Reference proteome</keyword>
<dbReference type="InterPro" id="IPR013633">
    <property type="entry name" value="NRDE-2"/>
</dbReference>
<accession>A0A8X6UGU9</accession>
<evidence type="ECO:0000256" key="3">
    <source>
        <dbReference type="ARBA" id="ARBA00023242"/>
    </source>
</evidence>
<dbReference type="Gene3D" id="1.25.40.10">
    <property type="entry name" value="Tetratricopeptide repeat domain"/>
    <property type="match status" value="2"/>
</dbReference>
<dbReference type="Pfam" id="PF08424">
    <property type="entry name" value="NRDE-2"/>
    <property type="match status" value="1"/>
</dbReference>
<evidence type="ECO:0000256" key="2">
    <source>
        <dbReference type="ARBA" id="ARBA00009265"/>
    </source>
</evidence>
<dbReference type="PANTHER" id="PTHR13471">
    <property type="entry name" value="TETRATRICOPEPTIDE-LIKE HELICAL"/>
    <property type="match status" value="1"/>
</dbReference>
<dbReference type="SUPFAM" id="SSF48452">
    <property type="entry name" value="TPR-like"/>
    <property type="match status" value="2"/>
</dbReference>
<dbReference type="AlphaFoldDB" id="A0A8X6UGU9"/>
<dbReference type="OrthoDB" id="297219at2759"/>
<comment type="caution">
    <text evidence="4">The sequence shown here is derived from an EMBL/GenBank/DDBJ whole genome shotgun (WGS) entry which is preliminary data.</text>
</comment>
<sequence length="1113" mass="129882">MEAQNVSQNSTSRALFPAYSTQSVENKDVQNDNKDWLHNSSYVPINDTGIVMHLEEKGKPKEEIYIEKTKDKIRREWKKSKRKKEYEKYPVPTPDSFLVPECDSLRSQLNKKTFIEETGLSFERAFRVDSKGDFENRYYESLEQKHIAKYKVYPKIPIGSNFQEQSLWIQPPTKIGAPRYFSKKSVKLLLKTVSESESYTPIKPEVSDIILSFIPLESKSSNSSNSTLNQLKANFDGVSTSWKTEFTKASEINGNILSEKHIDLELNSELRNKTILFNKKLSESPHDVQLWLDFVNFQEELYYSQKMEEANKSLPESYLVEKKVAILDKALKHNPRNVQLNVAKLNLCRSLWKIDKVISSWEELIFLFPNNAQIWREYIIFILTNLTYFNTLRILKVFKKCIKTLSDLSEGIILSHEAPPDIMDIMLDIFAELCFVLKSCGFTEKAIAAYQGLIELNLFSVPTTESFSVAEQISCMEPFWDSGAPRFGEDDAIGWSATVEQKKISFNKIVTQSDLSNMEDDILYQKLPTWRTWLEFEKLRDRHFWLSWRPNPEYDQTADDIDDFNRIISFEDISQFIFHIPEEEHKFLLVHNFIKFLGFNPHLYGCKGCSEIMMSNRITIDNFDVISKKLSDTLFCDQNANPLYFKNKIWSTEYVNFIKNAFSLAKMKFSSKYRVLLSLMYLKYLQKIALECDIESESIENVKKFAKSMLKEPENRNCLLLWYEYIKIESCSGSKRKSKKTAETLFSSSSSAVVSGTMRIKELWYFLRSCIDFSLNIQENCVPDCELFSQNEIVWLLMCIGSGEKYIPYSNEFIKPIQILKTASRLKYLLNEELLSIANTKCNLCYCLDPCAYSIIDCLKCFAYFQYFTHGIDTAIQVFKELSESVKEKVANSYKRYILEQICVSQAELLNFHTRNSTVSMKPLLLYLYDSVKQYPNNIKLLYILVRWRNASSVVGPTRRFFANILKEPYKADPVTWIFALASELSISYSIFVWNNSNSDIQQYETYPSSTGIKWKIRSLYEKALNSESCAYIPILWRSYMKFEMMNNETENCKSIYHRALQNCGWSKELILDCVEYFPDDLKQILDFVDEKNIRLHTPIEEIDLLMKHGAHL</sequence>
<comment type="similarity">
    <text evidence="2">Belongs to the NRDE2 family.</text>
</comment>
<evidence type="ECO:0000313" key="5">
    <source>
        <dbReference type="Proteomes" id="UP000887013"/>
    </source>
</evidence>
<evidence type="ECO:0000313" key="4">
    <source>
        <dbReference type="EMBL" id="GFU16179.1"/>
    </source>
</evidence>
<comment type="subcellular location">
    <subcellularLocation>
        <location evidence="1">Nucleus</location>
    </subcellularLocation>
</comment>